<evidence type="ECO:0000256" key="6">
    <source>
        <dbReference type="ARBA" id="ARBA00022679"/>
    </source>
</evidence>
<evidence type="ECO:0000256" key="4">
    <source>
        <dbReference type="ARBA" id="ARBA00020295"/>
    </source>
</evidence>
<gene>
    <name evidence="11" type="primary">malQ</name>
    <name evidence="11" type="ORF">ACFQXB_05160</name>
</gene>
<evidence type="ECO:0000256" key="5">
    <source>
        <dbReference type="ARBA" id="ARBA00022676"/>
    </source>
</evidence>
<evidence type="ECO:0000256" key="7">
    <source>
        <dbReference type="ARBA" id="ARBA00023277"/>
    </source>
</evidence>
<accession>A0ABW2UHU5</accession>
<dbReference type="GO" id="GO:0004134">
    <property type="term" value="F:4-alpha-glucanotransferase activity"/>
    <property type="evidence" value="ECO:0007669"/>
    <property type="project" value="UniProtKB-EC"/>
</dbReference>
<dbReference type="EC" id="2.4.1.25" evidence="3 10"/>
<protein>
    <recommendedName>
        <fullName evidence="4 10">4-alpha-glucanotransferase</fullName>
        <ecNumber evidence="3 10">2.4.1.25</ecNumber>
    </recommendedName>
    <alternativeName>
        <fullName evidence="8 10">Amylomaltase</fullName>
    </alternativeName>
    <alternativeName>
        <fullName evidence="9 10">Disproportionating enzyme</fullName>
    </alternativeName>
</protein>
<evidence type="ECO:0000256" key="10">
    <source>
        <dbReference type="RuleBase" id="RU361207"/>
    </source>
</evidence>
<dbReference type="InterPro" id="IPR017853">
    <property type="entry name" value="GH"/>
</dbReference>
<keyword evidence="12" id="KW-1185">Reference proteome</keyword>
<keyword evidence="6 10" id="KW-0808">Transferase</keyword>
<dbReference type="PANTHER" id="PTHR32438">
    <property type="entry name" value="4-ALPHA-GLUCANOTRANSFERASE DPE1, CHLOROPLASTIC/AMYLOPLASTIC"/>
    <property type="match status" value="1"/>
</dbReference>
<organism evidence="11 12">
    <name type="scientific">Plastorhodobacter daqingensis</name>
    <dbReference type="NCBI Taxonomy" id="1387281"/>
    <lineage>
        <taxon>Bacteria</taxon>
        <taxon>Pseudomonadati</taxon>
        <taxon>Pseudomonadota</taxon>
        <taxon>Alphaproteobacteria</taxon>
        <taxon>Rhodobacterales</taxon>
        <taxon>Paracoccaceae</taxon>
        <taxon>Plastorhodobacter</taxon>
    </lineage>
</organism>
<dbReference type="Gene3D" id="3.20.20.80">
    <property type="entry name" value="Glycosidases"/>
    <property type="match status" value="1"/>
</dbReference>
<evidence type="ECO:0000256" key="2">
    <source>
        <dbReference type="ARBA" id="ARBA00005684"/>
    </source>
</evidence>
<dbReference type="Proteomes" id="UP001596516">
    <property type="component" value="Unassembled WGS sequence"/>
</dbReference>
<evidence type="ECO:0000313" key="12">
    <source>
        <dbReference type="Proteomes" id="UP001596516"/>
    </source>
</evidence>
<evidence type="ECO:0000256" key="1">
    <source>
        <dbReference type="ARBA" id="ARBA00000439"/>
    </source>
</evidence>
<dbReference type="RefSeq" id="WP_377400134.1">
    <property type="nucleotide sequence ID" value="NZ_JBHTFQ010000002.1"/>
</dbReference>
<evidence type="ECO:0000256" key="9">
    <source>
        <dbReference type="ARBA" id="ARBA00031501"/>
    </source>
</evidence>
<dbReference type="PANTHER" id="PTHR32438:SF5">
    <property type="entry name" value="4-ALPHA-GLUCANOTRANSFERASE DPE1, CHLOROPLASTIC_AMYLOPLASTIC"/>
    <property type="match status" value="1"/>
</dbReference>
<evidence type="ECO:0000313" key="11">
    <source>
        <dbReference type="EMBL" id="MFC7703580.1"/>
    </source>
</evidence>
<dbReference type="NCBIfam" id="TIGR00217">
    <property type="entry name" value="malQ"/>
    <property type="match status" value="1"/>
</dbReference>
<sequence>MSLEDRARAYGIQPDYEGIGGKIHRAPAATLEKLLAAFGEGRLPPLTDEPQLVAPAGALCHVPGGGNSDTDGGKSARFWGIALQLYQLRSPRNWGIGDFADLAWLAGPAGAAGADFLGLNPLHALFLSDPRRCSPFSPSNRRFLNPLYIAVDHVPGFTPDMADPATLARLRATDLVDYPAVAQAKLGALRRIFAQMPARAFDPGDPDPELARHALFEAVSAHMVAQGHGAGWLAWPEEWRDCDGATLRAFAAQAGEEIRFHLWLQHLAGEQLAAARTACEAAGMRIGLYLDFAVGEAADGSGSWGSPIVLPDVRVGAPPDYFNEQGQDWGLAPLSPVAMAAERAAPFRSLIEAATRQAGALRIDHAMGLWQLFLMPEGAGAEDGTYARYPLADMLTALADASRKNRTVIIGEDLGNVPAGFREVMEACRILSYRIFFFERDEDGFIPPEDYPREALVCLSTHDLPTFRGWWRGDDVALRAGFGFISPEAAEEQGAGRVRERADLLKDLVAAGLLDATVVGRIGPEDAPALLTIAVHRHLARAPSRLFAVRLEDLAGELEPVNVPSTVDEYPNWRRKLGPDLDALCDSSLYRDITAGLAAERPKDSE</sequence>
<evidence type="ECO:0000256" key="8">
    <source>
        <dbReference type="ARBA" id="ARBA00031423"/>
    </source>
</evidence>
<evidence type="ECO:0000256" key="3">
    <source>
        <dbReference type="ARBA" id="ARBA00012560"/>
    </source>
</evidence>
<name>A0ABW2UHU5_9RHOB</name>
<dbReference type="Pfam" id="PF02446">
    <property type="entry name" value="Glyco_hydro_77"/>
    <property type="match status" value="1"/>
</dbReference>
<keyword evidence="5 10" id="KW-0328">Glycosyltransferase</keyword>
<keyword evidence="7 10" id="KW-0119">Carbohydrate metabolism</keyword>
<reference evidence="12" key="1">
    <citation type="journal article" date="2019" name="Int. J. Syst. Evol. Microbiol.">
        <title>The Global Catalogue of Microorganisms (GCM) 10K type strain sequencing project: providing services to taxonomists for standard genome sequencing and annotation.</title>
        <authorList>
            <consortium name="The Broad Institute Genomics Platform"/>
            <consortium name="The Broad Institute Genome Sequencing Center for Infectious Disease"/>
            <person name="Wu L."/>
            <person name="Ma J."/>
        </authorList>
    </citation>
    <scope>NUCLEOTIDE SEQUENCE [LARGE SCALE GENOMIC DNA]</scope>
    <source>
        <strain evidence="12">CGMCC 1.12750</strain>
    </source>
</reference>
<dbReference type="EMBL" id="JBHTFQ010000002">
    <property type="protein sequence ID" value="MFC7703580.1"/>
    <property type="molecule type" value="Genomic_DNA"/>
</dbReference>
<proteinExistence type="inferred from homology"/>
<dbReference type="SUPFAM" id="SSF51445">
    <property type="entry name" value="(Trans)glycosidases"/>
    <property type="match status" value="1"/>
</dbReference>
<comment type="similarity">
    <text evidence="2 10">Belongs to the disproportionating enzyme family.</text>
</comment>
<comment type="caution">
    <text evidence="11">The sequence shown here is derived from an EMBL/GenBank/DDBJ whole genome shotgun (WGS) entry which is preliminary data.</text>
</comment>
<comment type="catalytic activity">
    <reaction evidence="1 10">
        <text>Transfers a segment of a (1-&gt;4)-alpha-D-glucan to a new position in an acceptor, which may be glucose or a (1-&gt;4)-alpha-D-glucan.</text>
        <dbReference type="EC" id="2.4.1.25"/>
    </reaction>
</comment>
<dbReference type="InterPro" id="IPR003385">
    <property type="entry name" value="Glyco_hydro_77"/>
</dbReference>